<reference evidence="1 2" key="1">
    <citation type="journal article" date="2016" name="Nat. Commun.">
        <title>Thousands of microbial genomes shed light on interconnected biogeochemical processes in an aquifer system.</title>
        <authorList>
            <person name="Anantharaman K."/>
            <person name="Brown C.T."/>
            <person name="Hug L.A."/>
            <person name="Sharon I."/>
            <person name="Castelle C.J."/>
            <person name="Probst A.J."/>
            <person name="Thomas B.C."/>
            <person name="Singh A."/>
            <person name="Wilkins M.J."/>
            <person name="Karaoz U."/>
            <person name="Brodie E.L."/>
            <person name="Williams K.H."/>
            <person name="Hubbard S.S."/>
            <person name="Banfield J.F."/>
        </authorList>
    </citation>
    <scope>NUCLEOTIDE SEQUENCE [LARGE SCALE GENOMIC DNA]</scope>
</reference>
<accession>A0A1F5G6T7</accession>
<name>A0A1F5G6T7_9BACT</name>
<dbReference type="EMBL" id="MFBD01000046">
    <property type="protein sequence ID" value="OGD87577.1"/>
    <property type="molecule type" value="Genomic_DNA"/>
</dbReference>
<dbReference type="STRING" id="1797714.A3D04_04845"/>
<dbReference type="AlphaFoldDB" id="A0A1F5G6T7"/>
<dbReference type="GO" id="GO:0006508">
    <property type="term" value="P:proteolysis"/>
    <property type="evidence" value="ECO:0007669"/>
    <property type="project" value="InterPro"/>
</dbReference>
<evidence type="ECO:0000313" key="2">
    <source>
        <dbReference type="Proteomes" id="UP000177369"/>
    </source>
</evidence>
<evidence type="ECO:0000313" key="1">
    <source>
        <dbReference type="EMBL" id="OGD87577.1"/>
    </source>
</evidence>
<organism evidence="1 2">
    <name type="scientific">Candidatus Curtissbacteria bacterium RIFCSPHIGHO2_02_FULL_40_16b</name>
    <dbReference type="NCBI Taxonomy" id="1797714"/>
    <lineage>
        <taxon>Bacteria</taxon>
        <taxon>Candidatus Curtissiibacteriota</taxon>
    </lineage>
</organism>
<proteinExistence type="predicted"/>
<gene>
    <name evidence="1" type="ORF">A3D04_04845</name>
</gene>
<dbReference type="InterPro" id="IPR021109">
    <property type="entry name" value="Peptidase_aspartic_dom_sf"/>
</dbReference>
<dbReference type="Proteomes" id="UP000177369">
    <property type="component" value="Unassembled WGS sequence"/>
</dbReference>
<dbReference type="GO" id="GO:0004190">
    <property type="term" value="F:aspartic-type endopeptidase activity"/>
    <property type="evidence" value="ECO:0007669"/>
    <property type="project" value="InterPro"/>
</dbReference>
<evidence type="ECO:0008006" key="3">
    <source>
        <dbReference type="Google" id="ProtNLM"/>
    </source>
</evidence>
<dbReference type="InterPro" id="IPR001969">
    <property type="entry name" value="Aspartic_peptidase_AS"/>
</dbReference>
<dbReference type="PROSITE" id="PS00141">
    <property type="entry name" value="ASP_PROTEASE"/>
    <property type="match status" value="1"/>
</dbReference>
<sequence length="143" mass="16415">MSSFIKVPFIEDAGLDQKGKPSPLPKPIINITLQYKHSRFLQTHALVDSGADYNLLPGSWCKYLGINLTKGIEIPILGIGNRTPVIGYRHWGVRIKFEHINIDTFGDFAMEQEIAILGNNGFFDRFQEITFNRRKQYIKFMLI</sequence>
<comment type="caution">
    <text evidence="1">The sequence shown here is derived from an EMBL/GenBank/DDBJ whole genome shotgun (WGS) entry which is preliminary data.</text>
</comment>
<dbReference type="SUPFAM" id="SSF50630">
    <property type="entry name" value="Acid proteases"/>
    <property type="match status" value="1"/>
</dbReference>
<protein>
    <recommendedName>
        <fullName evidence="3">Peptidase A2 domain-containing protein</fullName>
    </recommendedName>
</protein>
<dbReference type="Gene3D" id="2.40.70.10">
    <property type="entry name" value="Acid Proteases"/>
    <property type="match status" value="1"/>
</dbReference>